<evidence type="ECO:0000313" key="4">
    <source>
        <dbReference type="Proteomes" id="UP001141992"/>
    </source>
</evidence>
<dbReference type="EMBL" id="JAPZVI010000005">
    <property type="protein sequence ID" value="MCZ8401637.1"/>
    <property type="molecule type" value="Genomic_DNA"/>
</dbReference>
<evidence type="ECO:0000256" key="1">
    <source>
        <dbReference type="SAM" id="MobiDB-lite"/>
    </source>
</evidence>
<proteinExistence type="predicted"/>
<dbReference type="eggNOG" id="ENOG50315I8">
    <property type="taxonomic scope" value="Bacteria"/>
</dbReference>
<feature type="chain" id="PRO_5041038584" evidence="2">
    <location>
        <begin position="29"/>
        <end position="79"/>
    </location>
</feature>
<gene>
    <name evidence="3" type="ORF">O9570_09285</name>
</gene>
<accession>A0A0D6I4C8</accession>
<protein>
    <submittedName>
        <fullName evidence="3">Uncharacterized protein</fullName>
    </submittedName>
</protein>
<sequence length="79" mass="7930">MTTHSRIAAFLSTSALCLGLAAAPSAFAAGADATTKSGETKTQAQHKHHKSDKTSAKQGTEKSGAAKMDKSGTATAPAK</sequence>
<dbReference type="AlphaFoldDB" id="A0A0D6I4C8"/>
<keyword evidence="2" id="KW-0732">Signal</keyword>
<feature type="signal peptide" evidence="2">
    <location>
        <begin position="1"/>
        <end position="28"/>
    </location>
</feature>
<evidence type="ECO:0000313" key="3">
    <source>
        <dbReference type="EMBL" id="MCZ8401637.1"/>
    </source>
</evidence>
<dbReference type="Proteomes" id="UP001141992">
    <property type="component" value="Unassembled WGS sequence"/>
</dbReference>
<reference evidence="3" key="1">
    <citation type="submission" date="2022-12" db="EMBL/GenBank/DDBJ databases">
        <authorList>
            <person name="Voronina O.L."/>
            <person name="Kunda M.S."/>
            <person name="Ryzhova N."/>
            <person name="Aksenova E.I."/>
        </authorList>
    </citation>
    <scope>NUCLEOTIDE SEQUENCE</scope>
    <source>
        <strain evidence="3">SCCH136:Ach223948</strain>
    </source>
</reference>
<dbReference type="KEGG" id="axx:ERS451415_03949"/>
<dbReference type="RefSeq" id="WP_006384018.1">
    <property type="nucleotide sequence ID" value="NZ_CABIYZ010000004.1"/>
</dbReference>
<organism evidence="3 4">
    <name type="scientific">Alcaligenes xylosoxydans xylosoxydans</name>
    <name type="common">Achromobacter xylosoxidans</name>
    <dbReference type="NCBI Taxonomy" id="85698"/>
    <lineage>
        <taxon>Bacteria</taxon>
        <taxon>Pseudomonadati</taxon>
        <taxon>Pseudomonadota</taxon>
        <taxon>Betaproteobacteria</taxon>
        <taxon>Burkholderiales</taxon>
        <taxon>Alcaligenaceae</taxon>
        <taxon>Achromobacter</taxon>
    </lineage>
</organism>
<comment type="caution">
    <text evidence="3">The sequence shown here is derived from an EMBL/GenBank/DDBJ whole genome shotgun (WGS) entry which is preliminary data.</text>
</comment>
<name>A0A0D6I4C8_ALCXX</name>
<feature type="compositionally biased region" description="Polar residues" evidence="1">
    <location>
        <begin position="34"/>
        <end position="43"/>
    </location>
</feature>
<feature type="region of interest" description="Disordered" evidence="1">
    <location>
        <begin position="32"/>
        <end position="79"/>
    </location>
</feature>
<evidence type="ECO:0000256" key="2">
    <source>
        <dbReference type="SAM" id="SignalP"/>
    </source>
</evidence>
<dbReference type="GeneID" id="75277815"/>